<dbReference type="AlphaFoldDB" id="A0A4S4C0E0"/>
<gene>
    <name evidence="2" type="ORF">E6W99_07890</name>
</gene>
<reference evidence="2 3" key="1">
    <citation type="submission" date="2019-04" db="EMBL/GenBank/DDBJ databases">
        <title>Bacillus sediminilitoris sp. nov., isolated from a tidal flat sediment on the East China Sea.</title>
        <authorList>
            <person name="Wei Y."/>
            <person name="Mao H."/>
            <person name="Fang J."/>
        </authorList>
    </citation>
    <scope>NUCLEOTIDE SEQUENCE [LARGE SCALE GENOMIC DNA]</scope>
    <source>
        <strain evidence="2 3">DSL-17</strain>
    </source>
</reference>
<dbReference type="EMBL" id="SSNT01000005">
    <property type="protein sequence ID" value="THF81069.1"/>
    <property type="molecule type" value="Genomic_DNA"/>
</dbReference>
<protein>
    <submittedName>
        <fullName evidence="2">Uncharacterized protein</fullName>
    </submittedName>
</protein>
<keyword evidence="1" id="KW-0812">Transmembrane</keyword>
<proteinExistence type="predicted"/>
<accession>A0A4S4C0E0</accession>
<dbReference type="Proteomes" id="UP000310334">
    <property type="component" value="Unassembled WGS sequence"/>
</dbReference>
<dbReference type="RefSeq" id="WP_136352645.1">
    <property type="nucleotide sequence ID" value="NZ_CP046266.1"/>
</dbReference>
<feature type="transmembrane region" description="Helical" evidence="1">
    <location>
        <begin position="44"/>
        <end position="69"/>
    </location>
</feature>
<name>A0A4S4C0E0_9BACI</name>
<sequence>MDDKLFEEKMQSLKNSYEHISTISSPEKIINVVKKNEKPHKIRIFFQLPYIASFIGVLLIGGILGAQFLTNSKDGTSGESTTPNEEIINHPVTDENIEAAINETRGYYERKLDELKEKLDFEDVEQYGFVQEAKNAVEKFEERENYASQEELTSYMEKVKGIISYRVSMPQEEFALLQETAANDETIRADQLYDYLDKLDMLHELFYEKWDQLYLENQSTVTDIESYVDELNAGTIVTDNQEYSELIKALHSYGYAFFHEGEGSINFGPDYSTIHNQLHSLDEDAKVYLKIKSEKKALLDGALSISHKNLGERLLEIENFVLNNPTSSKGEELKEQYALYLNFYLKGTNNTSITTEDGKIKAEVKADFESLLNENKFSETAKIVKDFYQKLEGAHFYYTDEIVKTKIEVSGELKPKSDVYAIQTNLLPITKEMVTRYEMFKESGDLAIYTQPYAGMNTIEMAVARIYMYAIEKGDYETAYKLSTDRENGKLPELEAFQIEMKESAFDFQALSNEVTNVNTNYLQDGEVIEHIFMIENGDMVTFRMKLENGYPKIEYKPL</sequence>
<dbReference type="OrthoDB" id="2725889at2"/>
<keyword evidence="1" id="KW-1133">Transmembrane helix</keyword>
<organism evidence="2 3">
    <name type="scientific">Metabacillus sediminilitoris</name>
    <dbReference type="NCBI Taxonomy" id="2567941"/>
    <lineage>
        <taxon>Bacteria</taxon>
        <taxon>Bacillati</taxon>
        <taxon>Bacillota</taxon>
        <taxon>Bacilli</taxon>
        <taxon>Bacillales</taxon>
        <taxon>Bacillaceae</taxon>
        <taxon>Metabacillus</taxon>
    </lineage>
</organism>
<evidence type="ECO:0000313" key="2">
    <source>
        <dbReference type="EMBL" id="THF81069.1"/>
    </source>
</evidence>
<keyword evidence="1" id="KW-0472">Membrane</keyword>
<evidence type="ECO:0000313" key="3">
    <source>
        <dbReference type="Proteomes" id="UP000310334"/>
    </source>
</evidence>
<comment type="caution">
    <text evidence="2">The sequence shown here is derived from an EMBL/GenBank/DDBJ whole genome shotgun (WGS) entry which is preliminary data.</text>
</comment>
<evidence type="ECO:0000256" key="1">
    <source>
        <dbReference type="SAM" id="Phobius"/>
    </source>
</evidence>
<keyword evidence="3" id="KW-1185">Reference proteome</keyword>